<gene>
    <name evidence="4" type="ORF">CFAM422_006632</name>
</gene>
<dbReference type="PANTHER" id="PTHR47706">
    <property type="entry name" value="NMRA-LIKE FAMILY PROTEIN"/>
    <property type="match status" value="1"/>
</dbReference>
<evidence type="ECO:0000256" key="2">
    <source>
        <dbReference type="ARBA" id="ARBA00023002"/>
    </source>
</evidence>
<dbReference type="AlphaFoldDB" id="A0A9P4XD69"/>
<evidence type="ECO:0000256" key="1">
    <source>
        <dbReference type="ARBA" id="ARBA00022857"/>
    </source>
</evidence>
<organism evidence="4 5">
    <name type="scientific">Trichoderma lentiforme</name>
    <dbReference type="NCBI Taxonomy" id="1567552"/>
    <lineage>
        <taxon>Eukaryota</taxon>
        <taxon>Fungi</taxon>
        <taxon>Dikarya</taxon>
        <taxon>Ascomycota</taxon>
        <taxon>Pezizomycotina</taxon>
        <taxon>Sordariomycetes</taxon>
        <taxon>Hypocreomycetidae</taxon>
        <taxon>Hypocreales</taxon>
        <taxon>Hypocreaceae</taxon>
        <taxon>Trichoderma</taxon>
    </lineage>
</organism>
<dbReference type="InterPro" id="IPR008030">
    <property type="entry name" value="NmrA-like"/>
</dbReference>
<dbReference type="InterPro" id="IPR036291">
    <property type="entry name" value="NAD(P)-bd_dom_sf"/>
</dbReference>
<evidence type="ECO:0000313" key="5">
    <source>
        <dbReference type="Proteomes" id="UP000801864"/>
    </source>
</evidence>
<dbReference type="Pfam" id="PF05368">
    <property type="entry name" value="NmrA"/>
    <property type="match status" value="1"/>
</dbReference>
<dbReference type="InterPro" id="IPR045312">
    <property type="entry name" value="PCBER-like"/>
</dbReference>
<sequence>MSQILKNVMLVGAGGNLGTHVLQSLLEAKFKVSVMSRASSKATFPENVRVYKTDYSESSLISALEGHDAVVSTISGGGLKEQQKIIDAAILAGVKRFIPSEYGIDVCHPKAMEIVPFFNQKQQINTYLRSKEAQGITWTSVATGPFLDWGLRAGLFGFDLKNRSATFVDEGTQPFSTTILPTVGKAIASVLSHASDTENKRIFVHSFRTTQKQLLEILEKQTGTPWKVRQVPADEMISAGRQKMTSGQGGIFELLQAAMFKGGCGSDFETEFEVHNDLLELRPDNLEGSIASILSL</sequence>
<keyword evidence="2" id="KW-0560">Oxidoreductase</keyword>
<accession>A0A9P4XD69</accession>
<dbReference type="SUPFAM" id="SSF51735">
    <property type="entry name" value="NAD(P)-binding Rossmann-fold domains"/>
    <property type="match status" value="1"/>
</dbReference>
<dbReference type="InterPro" id="IPR051609">
    <property type="entry name" value="NmrA/Isoflavone_reductase-like"/>
</dbReference>
<dbReference type="PANTHER" id="PTHR47706:SF9">
    <property type="entry name" value="NMRA-LIKE DOMAIN-CONTAINING PROTEIN-RELATED"/>
    <property type="match status" value="1"/>
</dbReference>
<keyword evidence="1" id="KW-0521">NADP</keyword>
<evidence type="ECO:0000259" key="3">
    <source>
        <dbReference type="Pfam" id="PF05368"/>
    </source>
</evidence>
<dbReference type="GO" id="GO:0016491">
    <property type="term" value="F:oxidoreductase activity"/>
    <property type="evidence" value="ECO:0007669"/>
    <property type="project" value="UniProtKB-KW"/>
</dbReference>
<keyword evidence="5" id="KW-1185">Reference proteome</keyword>
<dbReference type="Gene3D" id="3.90.25.10">
    <property type="entry name" value="UDP-galactose 4-epimerase, domain 1"/>
    <property type="match status" value="1"/>
</dbReference>
<reference evidence="4 5" key="1">
    <citation type="submission" date="2018-06" db="EMBL/GenBank/DDBJ databases">
        <title>Genome analysis of cellulolytic fungus Trichoderma lentiforme CFAM-422.</title>
        <authorList>
            <person name="Steindorff A.S."/>
            <person name="Formighieri E.F."/>
            <person name="Midorikawa G.E.O."/>
            <person name="Tamietti M.S."/>
            <person name="Ramos E.Z."/>
            <person name="Silva A.S."/>
            <person name="Bon E.P.S."/>
            <person name="Mendes T.D."/>
            <person name="Damaso M.C.T."/>
            <person name="Favaro L.C.L."/>
        </authorList>
    </citation>
    <scope>NUCLEOTIDE SEQUENCE [LARGE SCALE GENOMIC DNA]</scope>
    <source>
        <strain evidence="4 5">CFAM-422</strain>
    </source>
</reference>
<dbReference type="CDD" id="cd05259">
    <property type="entry name" value="PCBER_SDR_a"/>
    <property type="match status" value="1"/>
</dbReference>
<protein>
    <submittedName>
        <fullName evidence="4">Isoflavone reductase</fullName>
    </submittedName>
</protein>
<dbReference type="Proteomes" id="UP000801864">
    <property type="component" value="Unassembled WGS sequence"/>
</dbReference>
<name>A0A9P4XD69_9HYPO</name>
<comment type="caution">
    <text evidence="4">The sequence shown here is derived from an EMBL/GenBank/DDBJ whole genome shotgun (WGS) entry which is preliminary data.</text>
</comment>
<dbReference type="EMBL" id="QLNT01000011">
    <property type="protein sequence ID" value="KAF3070124.1"/>
    <property type="molecule type" value="Genomic_DNA"/>
</dbReference>
<feature type="domain" description="NmrA-like" evidence="3">
    <location>
        <begin position="6"/>
        <end position="236"/>
    </location>
</feature>
<proteinExistence type="predicted"/>
<evidence type="ECO:0000313" key="4">
    <source>
        <dbReference type="EMBL" id="KAF3070124.1"/>
    </source>
</evidence>
<dbReference type="Gene3D" id="3.40.50.720">
    <property type="entry name" value="NAD(P)-binding Rossmann-like Domain"/>
    <property type="match status" value="1"/>
</dbReference>